<feature type="transmembrane region" description="Helical" evidence="2">
    <location>
        <begin position="34"/>
        <end position="59"/>
    </location>
</feature>
<keyword evidence="2" id="KW-1133">Transmembrane helix</keyword>
<evidence type="ECO:0000256" key="1">
    <source>
        <dbReference type="SAM" id="MobiDB-lite"/>
    </source>
</evidence>
<keyword evidence="5" id="KW-1185">Reference proteome</keyword>
<dbReference type="SMART" id="SM00228">
    <property type="entry name" value="PDZ"/>
    <property type="match status" value="1"/>
</dbReference>
<dbReference type="InterPro" id="IPR036034">
    <property type="entry name" value="PDZ_sf"/>
</dbReference>
<protein>
    <submittedName>
        <fullName evidence="4">PDZ domain-containing protein</fullName>
    </submittedName>
</protein>
<dbReference type="EMBL" id="JBHRWR010000009">
    <property type="protein sequence ID" value="MFC3574659.1"/>
    <property type="molecule type" value="Genomic_DNA"/>
</dbReference>
<name>A0ABV7SCH4_9ACTN</name>
<dbReference type="Pfam" id="PF13180">
    <property type="entry name" value="PDZ_2"/>
    <property type="match status" value="1"/>
</dbReference>
<dbReference type="SUPFAM" id="SSF50156">
    <property type="entry name" value="PDZ domain-like"/>
    <property type="match status" value="1"/>
</dbReference>
<keyword evidence="2" id="KW-0472">Membrane</keyword>
<dbReference type="InterPro" id="IPR001478">
    <property type="entry name" value="PDZ"/>
</dbReference>
<feature type="compositionally biased region" description="Low complexity" evidence="1">
    <location>
        <begin position="75"/>
        <end position="92"/>
    </location>
</feature>
<reference evidence="5" key="1">
    <citation type="journal article" date="2019" name="Int. J. Syst. Evol. Microbiol.">
        <title>The Global Catalogue of Microorganisms (GCM) 10K type strain sequencing project: providing services to taxonomists for standard genome sequencing and annotation.</title>
        <authorList>
            <consortium name="The Broad Institute Genomics Platform"/>
            <consortium name="The Broad Institute Genome Sequencing Center for Infectious Disease"/>
            <person name="Wu L."/>
            <person name="Ma J."/>
        </authorList>
    </citation>
    <scope>NUCLEOTIDE SEQUENCE [LARGE SCALE GENOMIC DNA]</scope>
    <source>
        <strain evidence="5">CGMCC 4.7035</strain>
    </source>
</reference>
<comment type="caution">
    <text evidence="4">The sequence shown here is derived from an EMBL/GenBank/DDBJ whole genome shotgun (WGS) entry which is preliminary data.</text>
</comment>
<evidence type="ECO:0000313" key="5">
    <source>
        <dbReference type="Proteomes" id="UP001595701"/>
    </source>
</evidence>
<feature type="domain" description="PDZ" evidence="3">
    <location>
        <begin position="117"/>
        <end position="188"/>
    </location>
</feature>
<dbReference type="Proteomes" id="UP001595701">
    <property type="component" value="Unassembled WGS sequence"/>
</dbReference>
<feature type="compositionally biased region" description="Polar residues" evidence="1">
    <location>
        <begin position="93"/>
        <end position="102"/>
    </location>
</feature>
<organism evidence="4 5">
    <name type="scientific">Streptomyces yaanensis</name>
    <dbReference type="NCBI Taxonomy" id="1142239"/>
    <lineage>
        <taxon>Bacteria</taxon>
        <taxon>Bacillati</taxon>
        <taxon>Actinomycetota</taxon>
        <taxon>Actinomycetes</taxon>
        <taxon>Kitasatosporales</taxon>
        <taxon>Streptomycetaceae</taxon>
        <taxon>Streptomyces</taxon>
    </lineage>
</organism>
<evidence type="ECO:0000313" key="4">
    <source>
        <dbReference type="EMBL" id="MFC3574659.1"/>
    </source>
</evidence>
<dbReference type="RefSeq" id="WP_310769347.1">
    <property type="nucleotide sequence ID" value="NZ_JBHRWR010000009.1"/>
</dbReference>
<gene>
    <name evidence="4" type="ORF">ACFOZ0_15525</name>
</gene>
<keyword evidence="2" id="KW-0812">Transmembrane</keyword>
<sequence>MEQPALRPPGPGQEPRPERRPHAAPHRGSGLPTLLFALIAGTVLMLSGVGIGPVGATVTGMGRLADLRRHAGALAHGPSAASASRHSRAPSGVQGSPLSTNAPADGRSNPARAPQRVTLGVEVVDAKAGGALVVGVHVPGPGHAAGLVRGDVLLALDGTRLGSAVDLAKAVAAARPGVAVRLSVRHANGARRRVTVTPGAGV</sequence>
<feature type="compositionally biased region" description="Pro residues" evidence="1">
    <location>
        <begin position="1"/>
        <end position="14"/>
    </location>
</feature>
<proteinExistence type="predicted"/>
<evidence type="ECO:0000256" key="2">
    <source>
        <dbReference type="SAM" id="Phobius"/>
    </source>
</evidence>
<accession>A0ABV7SCH4</accession>
<feature type="region of interest" description="Disordered" evidence="1">
    <location>
        <begin position="75"/>
        <end position="113"/>
    </location>
</feature>
<feature type="region of interest" description="Disordered" evidence="1">
    <location>
        <begin position="1"/>
        <end position="28"/>
    </location>
</feature>
<dbReference type="Gene3D" id="2.30.42.10">
    <property type="match status" value="1"/>
</dbReference>
<evidence type="ECO:0000259" key="3">
    <source>
        <dbReference type="SMART" id="SM00228"/>
    </source>
</evidence>